<organism evidence="3 4">
    <name type="scientific">Chitinophaga pollutisoli</name>
    <dbReference type="NCBI Taxonomy" id="3133966"/>
    <lineage>
        <taxon>Bacteria</taxon>
        <taxon>Pseudomonadati</taxon>
        <taxon>Bacteroidota</taxon>
        <taxon>Chitinophagia</taxon>
        <taxon>Chitinophagales</taxon>
        <taxon>Chitinophagaceae</taxon>
        <taxon>Chitinophaga</taxon>
    </lineage>
</organism>
<dbReference type="PANTHER" id="PTHR43393:SF3">
    <property type="entry name" value="LYSINE DECARBOXYLASE-LIKE PROTEIN"/>
    <property type="match status" value="1"/>
</dbReference>
<dbReference type="InterPro" id="IPR005269">
    <property type="entry name" value="LOG"/>
</dbReference>
<keyword evidence="2" id="KW-0203">Cytokinin biosynthesis</keyword>
<sequence length="232" mass="26307">MNDSLKNLKMRDWTETKAHSSWQIFKIMAEFVEGFEALAKIGPCISIFGSARTRSGNLYYELACEIAKRLAEEGFGIISGGGPGIMEAANKGAQLADGTSVGLNITLPHEQYANPYLDRDKSLNFDYFFVRKVMFTKYSQGFVMMPGGFGTMDEFFEVATLIQTKKMTETPLVLVGKEYWSGLLEWIDTTMMKKESNIHPEDLNLLKVFDTADEVVEYFRVFYASNKLRPNF</sequence>
<gene>
    <name evidence="3" type="ORF">WJU16_17695</name>
</gene>
<dbReference type="EMBL" id="CP149822">
    <property type="protein sequence ID" value="WZN39815.1"/>
    <property type="molecule type" value="Genomic_DNA"/>
</dbReference>
<dbReference type="InterPro" id="IPR052341">
    <property type="entry name" value="LOG_family_nucleotidases"/>
</dbReference>
<dbReference type="RefSeq" id="WP_341834783.1">
    <property type="nucleotide sequence ID" value="NZ_CP149822.1"/>
</dbReference>
<evidence type="ECO:0000313" key="3">
    <source>
        <dbReference type="EMBL" id="WZN39815.1"/>
    </source>
</evidence>
<protein>
    <recommendedName>
        <fullName evidence="2">Cytokinin riboside 5'-monophosphate phosphoribohydrolase</fullName>
        <ecNumber evidence="2">3.2.2.n1</ecNumber>
    </recommendedName>
</protein>
<evidence type="ECO:0000256" key="1">
    <source>
        <dbReference type="ARBA" id="ARBA00000274"/>
    </source>
</evidence>
<dbReference type="InterPro" id="IPR031100">
    <property type="entry name" value="LOG_fam"/>
</dbReference>
<dbReference type="Pfam" id="PF03641">
    <property type="entry name" value="Lysine_decarbox"/>
    <property type="match status" value="1"/>
</dbReference>
<evidence type="ECO:0000256" key="2">
    <source>
        <dbReference type="RuleBase" id="RU363015"/>
    </source>
</evidence>
<dbReference type="Gene3D" id="3.40.50.450">
    <property type="match status" value="1"/>
</dbReference>
<comment type="catalytic activity">
    <reaction evidence="1">
        <text>AMP + H2O = D-ribose 5-phosphate + adenine</text>
        <dbReference type="Rhea" id="RHEA:20129"/>
        <dbReference type="ChEBI" id="CHEBI:15377"/>
        <dbReference type="ChEBI" id="CHEBI:16708"/>
        <dbReference type="ChEBI" id="CHEBI:78346"/>
        <dbReference type="ChEBI" id="CHEBI:456215"/>
        <dbReference type="EC" id="3.2.2.4"/>
    </reaction>
</comment>
<dbReference type="PANTHER" id="PTHR43393">
    <property type="entry name" value="CYTOKININ RIBOSIDE 5'-MONOPHOSPHATE PHOSPHORIBOHYDROLASE"/>
    <property type="match status" value="1"/>
</dbReference>
<keyword evidence="2" id="KW-0378">Hydrolase</keyword>
<proteinExistence type="inferred from homology"/>
<dbReference type="SUPFAM" id="SSF102405">
    <property type="entry name" value="MCP/YpsA-like"/>
    <property type="match status" value="1"/>
</dbReference>
<comment type="similarity">
    <text evidence="2">Belongs to the LOG family.</text>
</comment>
<accession>A0ABZ2YL22</accession>
<name>A0ABZ2YL22_9BACT</name>
<keyword evidence="4" id="KW-1185">Reference proteome</keyword>
<reference evidence="4" key="1">
    <citation type="submission" date="2024-03" db="EMBL/GenBank/DDBJ databases">
        <title>Chitinophaga horti sp. nov., isolated from garden soil.</title>
        <authorList>
            <person name="Lee D.S."/>
            <person name="Han D.M."/>
            <person name="Baek J.H."/>
            <person name="Choi D.G."/>
            <person name="Jeon J.H."/>
            <person name="Jeon C.O."/>
        </authorList>
    </citation>
    <scope>NUCLEOTIDE SEQUENCE [LARGE SCALE GENOMIC DNA]</scope>
    <source>
        <strain evidence="4">GPA1</strain>
    </source>
</reference>
<evidence type="ECO:0000313" key="4">
    <source>
        <dbReference type="Proteomes" id="UP001485459"/>
    </source>
</evidence>
<dbReference type="Proteomes" id="UP001485459">
    <property type="component" value="Chromosome"/>
</dbReference>
<dbReference type="NCBIfam" id="TIGR00730">
    <property type="entry name" value="Rossman fold protein, TIGR00730 family"/>
    <property type="match status" value="1"/>
</dbReference>
<dbReference type="EC" id="3.2.2.n1" evidence="2"/>